<comment type="caution">
    <text evidence="1">The sequence shown here is derived from an EMBL/GenBank/DDBJ whole genome shotgun (WGS) entry which is preliminary data.</text>
</comment>
<dbReference type="EMBL" id="MJMH01000176">
    <property type="protein sequence ID" value="OLQ90939.1"/>
    <property type="molecule type" value="Genomic_DNA"/>
</dbReference>
<protein>
    <submittedName>
        <fullName evidence="1">Uncharacterized protein</fullName>
    </submittedName>
</protein>
<sequence length="66" mass="7667">MKSRRKPVFLLLDYSETLTFHTAPQLNFVILCRALARDRESAFLSNYADKLKPDSRLATLSRMTTF</sequence>
<dbReference type="Proteomes" id="UP000186039">
    <property type="component" value="Unassembled WGS sequence"/>
</dbReference>
<organism evidence="1 2">
    <name type="scientific">Vibrio panuliri</name>
    <dbReference type="NCBI Taxonomy" id="1381081"/>
    <lineage>
        <taxon>Bacteria</taxon>
        <taxon>Pseudomonadati</taxon>
        <taxon>Pseudomonadota</taxon>
        <taxon>Gammaproteobacteria</taxon>
        <taxon>Vibrionales</taxon>
        <taxon>Vibrionaceae</taxon>
        <taxon>Vibrio</taxon>
    </lineage>
</organism>
<gene>
    <name evidence="1" type="ORF">BIY20_10280</name>
</gene>
<keyword evidence="2" id="KW-1185">Reference proteome</keyword>
<name>A0ABX3FEA7_9VIBR</name>
<evidence type="ECO:0000313" key="2">
    <source>
        <dbReference type="Proteomes" id="UP000186039"/>
    </source>
</evidence>
<evidence type="ECO:0000313" key="1">
    <source>
        <dbReference type="EMBL" id="OLQ90939.1"/>
    </source>
</evidence>
<accession>A0ABX3FEA7</accession>
<proteinExistence type="predicted"/>
<reference evidence="1 2" key="1">
    <citation type="submission" date="2016-09" db="EMBL/GenBank/DDBJ databases">
        <title>Genomic Taxonomy of the Vibrionaceae.</title>
        <authorList>
            <person name="Gonzalez-Castillo A."/>
            <person name="Gomez-Gil B."/>
            <person name="Enciso-Ibarra K."/>
        </authorList>
    </citation>
    <scope>NUCLEOTIDE SEQUENCE [LARGE SCALE GENOMIC DNA]</scope>
    <source>
        <strain evidence="1 2">CAIM 1902</strain>
    </source>
</reference>